<name>A0A4Q7LF07_9BURK</name>
<evidence type="ECO:0000313" key="4">
    <source>
        <dbReference type="Proteomes" id="UP000293433"/>
    </source>
</evidence>
<dbReference type="RefSeq" id="WP_130482528.1">
    <property type="nucleotide sequence ID" value="NZ_SGWV01000010.1"/>
</dbReference>
<dbReference type="AlphaFoldDB" id="A0A4Q7LF07"/>
<organism evidence="3 4">
    <name type="scientific">Sphaerotilus mobilis</name>
    <dbReference type="NCBI Taxonomy" id="47994"/>
    <lineage>
        <taxon>Bacteria</taxon>
        <taxon>Pseudomonadati</taxon>
        <taxon>Pseudomonadota</taxon>
        <taxon>Betaproteobacteria</taxon>
        <taxon>Burkholderiales</taxon>
        <taxon>Sphaerotilaceae</taxon>
        <taxon>Sphaerotilus</taxon>
    </lineage>
</organism>
<dbReference type="GO" id="GO:0004803">
    <property type="term" value="F:transposase activity"/>
    <property type="evidence" value="ECO:0007669"/>
    <property type="project" value="InterPro"/>
</dbReference>
<proteinExistence type="predicted"/>
<accession>A0A4Q7LF07</accession>
<gene>
    <name evidence="3" type="ORF">EV685_2679</name>
</gene>
<dbReference type="Gene3D" id="3.30.70.1290">
    <property type="entry name" value="Transposase IS200-like"/>
    <property type="match status" value="1"/>
</dbReference>
<dbReference type="GO" id="GO:0006313">
    <property type="term" value="P:DNA transposition"/>
    <property type="evidence" value="ECO:0007669"/>
    <property type="project" value="InterPro"/>
</dbReference>
<comment type="caution">
    <text evidence="3">The sequence shown here is derived from an EMBL/GenBank/DDBJ whole genome shotgun (WGS) entry which is preliminary data.</text>
</comment>
<dbReference type="SUPFAM" id="SSF143422">
    <property type="entry name" value="Transposase IS200-like"/>
    <property type="match status" value="1"/>
</dbReference>
<dbReference type="PANTHER" id="PTHR34322">
    <property type="entry name" value="TRANSPOSASE, Y1_TNP DOMAIN-CONTAINING"/>
    <property type="match status" value="1"/>
</dbReference>
<dbReference type="InterPro" id="IPR002686">
    <property type="entry name" value="Transposase_17"/>
</dbReference>
<evidence type="ECO:0000313" key="3">
    <source>
        <dbReference type="EMBL" id="RZS53056.1"/>
    </source>
</evidence>
<dbReference type="Proteomes" id="UP000293433">
    <property type="component" value="Unassembled WGS sequence"/>
</dbReference>
<dbReference type="SMART" id="SM01321">
    <property type="entry name" value="Y1_Tnp"/>
    <property type="match status" value="1"/>
</dbReference>
<sequence>MARLPRLALAGLPHLVLQRGLAHPPVFADPDDRRAYLAALHEAAANLKVVVHAYVLLDDQVRLLLTPPTAEALSQLMQAVGRRYVSAHNRRHGRAGTLWDGRFRATVIEPEPWLLLAARAIEQAPQRAGLVMRASDWPWSSAGHHLGRLGDPVVSAHPLFWALGNTPFERELAWQRLLDEPLPVAQQQQVEAALLKGWPLGSGAFLANLAGSTDRPLVPRPRGRPPGAPGRGGGPVG</sequence>
<dbReference type="PANTHER" id="PTHR34322:SF2">
    <property type="entry name" value="TRANSPOSASE IS200-LIKE DOMAIN-CONTAINING PROTEIN"/>
    <property type="match status" value="1"/>
</dbReference>
<feature type="domain" description="Transposase IS200-like" evidence="2">
    <location>
        <begin position="9"/>
        <end position="124"/>
    </location>
</feature>
<dbReference type="InterPro" id="IPR036515">
    <property type="entry name" value="Transposase_17_sf"/>
</dbReference>
<protein>
    <submittedName>
        <fullName evidence="3">Putative transposase</fullName>
    </submittedName>
</protein>
<keyword evidence="4" id="KW-1185">Reference proteome</keyword>
<dbReference type="EMBL" id="SGWV01000010">
    <property type="protein sequence ID" value="RZS53056.1"/>
    <property type="molecule type" value="Genomic_DNA"/>
</dbReference>
<dbReference type="OrthoDB" id="9814067at2"/>
<feature type="region of interest" description="Disordered" evidence="1">
    <location>
        <begin position="212"/>
        <end position="237"/>
    </location>
</feature>
<reference evidence="3 4" key="1">
    <citation type="submission" date="2019-02" db="EMBL/GenBank/DDBJ databases">
        <title>Genomic Encyclopedia of Type Strains, Phase IV (KMG-IV): sequencing the most valuable type-strain genomes for metagenomic binning, comparative biology and taxonomic classification.</title>
        <authorList>
            <person name="Goeker M."/>
        </authorList>
    </citation>
    <scope>NUCLEOTIDE SEQUENCE [LARGE SCALE GENOMIC DNA]</scope>
    <source>
        <strain evidence="3 4">DSM 10617</strain>
    </source>
</reference>
<evidence type="ECO:0000256" key="1">
    <source>
        <dbReference type="SAM" id="MobiDB-lite"/>
    </source>
</evidence>
<dbReference type="GO" id="GO:0003677">
    <property type="term" value="F:DNA binding"/>
    <property type="evidence" value="ECO:0007669"/>
    <property type="project" value="InterPro"/>
</dbReference>
<evidence type="ECO:0000259" key="2">
    <source>
        <dbReference type="SMART" id="SM01321"/>
    </source>
</evidence>